<dbReference type="Pfam" id="PF22936">
    <property type="entry name" value="Pol_BBD"/>
    <property type="match status" value="1"/>
</dbReference>
<dbReference type="Proteomes" id="UP001630127">
    <property type="component" value="Unassembled WGS sequence"/>
</dbReference>
<feature type="domain" description="Retrovirus-related Pol polyprotein from transposon TNT 1-94-like beta-barrel" evidence="1">
    <location>
        <begin position="25"/>
        <end position="99"/>
    </location>
</feature>
<sequence length="125" mass="13606">MALLGGSPPANMTASTCSGKLDNEWVIDTGTTNHITHNINSLSETLLRLDISPVEISNGKLVPIHALGRVSLGKRLTLEQVLGVPDFYFNLLSASKLTRDLNCMLMFGLKLCDSRLTFEDADWSG</sequence>
<dbReference type="InterPro" id="IPR054722">
    <property type="entry name" value="PolX-like_BBD"/>
</dbReference>
<keyword evidence="3" id="KW-1185">Reference proteome</keyword>
<proteinExistence type="predicted"/>
<name>A0ABD2Z0D7_9GENT</name>
<protein>
    <recommendedName>
        <fullName evidence="1">Retrovirus-related Pol polyprotein from transposon TNT 1-94-like beta-barrel domain-containing protein</fullName>
    </recommendedName>
</protein>
<reference evidence="2 3" key="1">
    <citation type="submission" date="2024-11" db="EMBL/GenBank/DDBJ databases">
        <title>A near-complete genome assembly of Cinchona calisaya.</title>
        <authorList>
            <person name="Lian D.C."/>
            <person name="Zhao X.W."/>
            <person name="Wei L."/>
        </authorList>
    </citation>
    <scope>NUCLEOTIDE SEQUENCE [LARGE SCALE GENOMIC DNA]</scope>
    <source>
        <tissue evidence="2">Nenye</tissue>
    </source>
</reference>
<dbReference type="EMBL" id="JBJUIK010000011">
    <property type="protein sequence ID" value="KAL3512975.1"/>
    <property type="molecule type" value="Genomic_DNA"/>
</dbReference>
<evidence type="ECO:0000313" key="2">
    <source>
        <dbReference type="EMBL" id="KAL3512975.1"/>
    </source>
</evidence>
<organism evidence="2 3">
    <name type="scientific">Cinchona calisaya</name>
    <dbReference type="NCBI Taxonomy" id="153742"/>
    <lineage>
        <taxon>Eukaryota</taxon>
        <taxon>Viridiplantae</taxon>
        <taxon>Streptophyta</taxon>
        <taxon>Embryophyta</taxon>
        <taxon>Tracheophyta</taxon>
        <taxon>Spermatophyta</taxon>
        <taxon>Magnoliopsida</taxon>
        <taxon>eudicotyledons</taxon>
        <taxon>Gunneridae</taxon>
        <taxon>Pentapetalae</taxon>
        <taxon>asterids</taxon>
        <taxon>lamiids</taxon>
        <taxon>Gentianales</taxon>
        <taxon>Rubiaceae</taxon>
        <taxon>Cinchonoideae</taxon>
        <taxon>Cinchoneae</taxon>
        <taxon>Cinchona</taxon>
    </lineage>
</organism>
<evidence type="ECO:0000259" key="1">
    <source>
        <dbReference type="Pfam" id="PF22936"/>
    </source>
</evidence>
<accession>A0ABD2Z0D7</accession>
<gene>
    <name evidence="2" type="ORF">ACH5RR_025692</name>
</gene>
<evidence type="ECO:0000313" key="3">
    <source>
        <dbReference type="Proteomes" id="UP001630127"/>
    </source>
</evidence>
<dbReference type="AlphaFoldDB" id="A0ABD2Z0D7"/>
<comment type="caution">
    <text evidence="2">The sequence shown here is derived from an EMBL/GenBank/DDBJ whole genome shotgun (WGS) entry which is preliminary data.</text>
</comment>